<gene>
    <name evidence="7" type="ORF">OLEA9_A092818</name>
</gene>
<evidence type="ECO:0000256" key="3">
    <source>
        <dbReference type="ARBA" id="ARBA00023002"/>
    </source>
</evidence>
<comment type="caution">
    <text evidence="7">The sequence shown here is derived from an EMBL/GenBank/DDBJ whole genome shotgun (WGS) entry which is preliminary data.</text>
</comment>
<evidence type="ECO:0000259" key="6">
    <source>
        <dbReference type="PROSITE" id="PS51471"/>
    </source>
</evidence>
<keyword evidence="4 5" id="KW-0408">Iron</keyword>
<keyword evidence="3 5" id="KW-0560">Oxidoreductase</keyword>
<evidence type="ECO:0000313" key="8">
    <source>
        <dbReference type="Proteomes" id="UP000594638"/>
    </source>
</evidence>
<protein>
    <submittedName>
        <fullName evidence="7">DMR6-LIKE OXYGENASE 2-like</fullName>
    </submittedName>
</protein>
<dbReference type="PROSITE" id="PS51471">
    <property type="entry name" value="FE2OG_OXY"/>
    <property type="match status" value="1"/>
</dbReference>
<dbReference type="Gene3D" id="2.60.120.330">
    <property type="entry name" value="B-lactam Antibiotic, Isopenicillin N Synthase, Chain"/>
    <property type="match status" value="1"/>
</dbReference>
<organism evidence="7 8">
    <name type="scientific">Olea europaea subsp. europaea</name>
    <dbReference type="NCBI Taxonomy" id="158383"/>
    <lineage>
        <taxon>Eukaryota</taxon>
        <taxon>Viridiplantae</taxon>
        <taxon>Streptophyta</taxon>
        <taxon>Embryophyta</taxon>
        <taxon>Tracheophyta</taxon>
        <taxon>Spermatophyta</taxon>
        <taxon>Magnoliopsida</taxon>
        <taxon>eudicotyledons</taxon>
        <taxon>Gunneridae</taxon>
        <taxon>Pentapetalae</taxon>
        <taxon>asterids</taxon>
        <taxon>lamiids</taxon>
        <taxon>Lamiales</taxon>
        <taxon>Oleaceae</taxon>
        <taxon>Oleeae</taxon>
        <taxon>Olea</taxon>
    </lineage>
</organism>
<accession>A0A8S0QXH1</accession>
<dbReference type="GO" id="GO:0009805">
    <property type="term" value="P:coumarin biosynthetic process"/>
    <property type="evidence" value="ECO:0007669"/>
    <property type="project" value="UniProtKB-ARBA"/>
</dbReference>
<dbReference type="PANTHER" id="PTHR10209">
    <property type="entry name" value="OXIDOREDUCTASE, 2OG-FE II OXYGENASE FAMILY PROTEIN"/>
    <property type="match status" value="1"/>
</dbReference>
<evidence type="ECO:0000313" key="7">
    <source>
        <dbReference type="EMBL" id="CAA2970677.1"/>
    </source>
</evidence>
<sequence length="336" mass="38765">MGEVDPAFVQSLEHQPKLDIIEADGIPLIDLSPLINSSDNDSSLASLVSKVINHGVPLKYREKIELAERKFFALSKEEKKKVSRGEANPLGYYDTEHTKNVRDWKEVFDFTVMNPTIVSASHVPEDKELREWVNRWPQYPPELREACEEYAAEMEKLAYKLLELIALSLGLPRTRLNGFFKEHTSFIRLNHYPVCPVPELVLGVGRHKDAGALTILAQDDVGGPEVKRKTDGEWVFVKPTPNAYIINVGDIIQVWSNDKYESVDHRVMVNSKKERFSIPFLLNPGHFTWVEPLEELTNKENPKYKAYNWGKFFVTRKLSNFKKLDVENIQIYHFRI</sequence>
<dbReference type="Proteomes" id="UP000594638">
    <property type="component" value="Unassembled WGS sequence"/>
</dbReference>
<dbReference type="InterPro" id="IPR005123">
    <property type="entry name" value="Oxoglu/Fe-dep_dioxygenase_dom"/>
</dbReference>
<dbReference type="OrthoDB" id="288590at2759"/>
<evidence type="ECO:0000256" key="1">
    <source>
        <dbReference type="ARBA" id="ARBA00008056"/>
    </source>
</evidence>
<reference evidence="7 8" key="1">
    <citation type="submission" date="2019-12" db="EMBL/GenBank/DDBJ databases">
        <authorList>
            <person name="Alioto T."/>
            <person name="Alioto T."/>
            <person name="Gomez Garrido J."/>
        </authorList>
    </citation>
    <scope>NUCLEOTIDE SEQUENCE [LARGE SCALE GENOMIC DNA]</scope>
</reference>
<feature type="domain" description="Fe2OG dioxygenase" evidence="6">
    <location>
        <begin position="183"/>
        <end position="284"/>
    </location>
</feature>
<dbReference type="GO" id="GO:0002238">
    <property type="term" value="P:response to molecule of fungal origin"/>
    <property type="evidence" value="ECO:0007669"/>
    <property type="project" value="UniProtKB-ARBA"/>
</dbReference>
<keyword evidence="2 5" id="KW-0479">Metal-binding</keyword>
<name>A0A8S0QXH1_OLEEU</name>
<evidence type="ECO:0000256" key="5">
    <source>
        <dbReference type="RuleBase" id="RU003682"/>
    </source>
</evidence>
<dbReference type="EMBL" id="CACTIH010001981">
    <property type="protein sequence ID" value="CAA2970677.1"/>
    <property type="molecule type" value="Genomic_DNA"/>
</dbReference>
<dbReference type="GO" id="GO:0046872">
    <property type="term" value="F:metal ion binding"/>
    <property type="evidence" value="ECO:0007669"/>
    <property type="project" value="UniProtKB-KW"/>
</dbReference>
<dbReference type="AlphaFoldDB" id="A0A8S0QXH1"/>
<evidence type="ECO:0000256" key="4">
    <source>
        <dbReference type="ARBA" id="ARBA00023004"/>
    </source>
</evidence>
<comment type="similarity">
    <text evidence="1 5">Belongs to the iron/ascorbate-dependent oxidoreductase family.</text>
</comment>
<dbReference type="InterPro" id="IPR027443">
    <property type="entry name" value="IPNS-like_sf"/>
</dbReference>
<dbReference type="InterPro" id="IPR044861">
    <property type="entry name" value="IPNS-like_FE2OG_OXY"/>
</dbReference>
<dbReference type="FunFam" id="2.60.120.330:FF:000012">
    <property type="entry name" value="Gibberellin 20 oxidase 1"/>
    <property type="match status" value="1"/>
</dbReference>
<dbReference type="GO" id="GO:0016706">
    <property type="term" value="F:2-oxoglutarate-dependent dioxygenase activity"/>
    <property type="evidence" value="ECO:0007669"/>
    <property type="project" value="UniProtKB-ARBA"/>
</dbReference>
<dbReference type="Pfam" id="PF03171">
    <property type="entry name" value="2OG-FeII_Oxy"/>
    <property type="match status" value="1"/>
</dbReference>
<dbReference type="InterPro" id="IPR026992">
    <property type="entry name" value="DIOX_N"/>
</dbReference>
<proteinExistence type="inferred from homology"/>
<dbReference type="SUPFAM" id="SSF51197">
    <property type="entry name" value="Clavaminate synthase-like"/>
    <property type="match status" value="1"/>
</dbReference>
<keyword evidence="8" id="KW-1185">Reference proteome</keyword>
<evidence type="ECO:0000256" key="2">
    <source>
        <dbReference type="ARBA" id="ARBA00022723"/>
    </source>
</evidence>
<dbReference type="Gramene" id="OE9A092818T1">
    <property type="protein sequence ID" value="OE9A092818C1"/>
    <property type="gene ID" value="OE9A092818"/>
</dbReference>
<dbReference type="Pfam" id="PF14226">
    <property type="entry name" value="DIOX_N"/>
    <property type="match status" value="1"/>
</dbReference>
<dbReference type="PANTHER" id="PTHR10209:SF885">
    <property type="entry name" value="2OG-FE(II) OXYGENASE FAMILY, PUTATIVE (AFU_ORTHOLOGUE AFUA_2G00750)-RELATED"/>
    <property type="match status" value="1"/>
</dbReference>